<sequence>MDSSTLKERDFKAEIAAARRNPEQLRKIADEIHTLGGPRILMIRAIQLAREAASGLHPLGRIGAELALPRPADLPLYRYKLAAGTFERIAQKLSSSLASDMLRPLLAPAFVLWAADWFRRSYQGGMQRWSDIEAVLGVQLPQSEWRALADRGFHAWGIAPLVTTYGNQRLANLARHGGFPAAAIASGASWPRRFLERTVGELLGADQPDIGTAVTICERNDYLLPSIWRSQEMHAICGELALKIVELRAFADKEAPADGRPYSARLDQAYEDWRDELPMTLDSAATGLIDTLLEARKLTGTGSIRIGRLMRQIDGDWRECLDFHLDGRWDDKDRILSPGEHIRVFLQPTGALADRASGRLAYLEHEAGNSWIARAMRSEAAIEFPLDLPVTAEFHARGERLCRSFMVPGGKPVTNGLRVFEQRAGDSEQATFALIGQGSGGYRAELVFIDVPHDWSIRGKDTATEIEAEDFAFALGRRLYRCAGQIVAETAHGDRFLIRTGQSADRKDKLSIIATALAGVQASDGERLFKHPFHAEVEDGMSRRVATRGEVRWRLSGERSWRDDLAAAGPGPCEFAWLDSTTHHVRDRLTAIVLPADFAVSQRTHGSQAEIVLDGWASTATLGGEPRSQEHSWTVRINPPKRALLPLRLTPGTGPAFELQVPLRSKEWLTTWNGELLRRDTILGLADLRDTVARVPATAILMGEVVGHGGAALEAHWTIDGELGLSALRTDVAALMRPLGIDAKVRLDFHNGSNDHWYVTEFGNTLEWEPGGGLRPKTAILGEDARVCGRFLGAPEKEADFGSYTGLLSGLGGQLLQLPRLRGPWLVYLRDGARVLTRPKFIAGDLVHDAPQHRLGRAMAQPLELAREDLQILVDEIARDPATDEANKTIQAVMKLALSLNGLPPQTFEIFGKLESAGALAPLLLYRCEEQYLSPILEVFDGLCSSWTLLPCSSWETAFQAQGLYLVSRLDDPQWALTRITDRQNEIAARAPVLAPLLCRGYAPEGWNDIRSHFTSHTSESISMDAGGFNPFRPAFSDLLPRESFIESLMRVFDAPFAAALAAKGRITLDKEQVLTVKDVERRHPTYFAKAYGYGLSEL</sequence>
<accession>A0A0M3ATP5</accession>
<dbReference type="EMBL" id="LBIC01000001">
    <property type="protein sequence ID" value="KKW93258.1"/>
    <property type="molecule type" value="Genomic_DNA"/>
</dbReference>
<dbReference type="AlphaFoldDB" id="A0A0M3ATP5"/>
<reference evidence="1 2" key="1">
    <citation type="submission" date="2015-04" db="EMBL/GenBank/DDBJ databases">
        <title>Genome sequence of aromatic hydrocarbons-degrading Sphingobium chungbukense DJ77.</title>
        <authorList>
            <person name="Kim Y.-C."/>
            <person name="Chae J.-C."/>
        </authorList>
    </citation>
    <scope>NUCLEOTIDE SEQUENCE [LARGE SCALE GENOMIC DNA]</scope>
    <source>
        <strain evidence="1 2">DJ77</strain>
    </source>
</reference>
<dbReference type="NCBIfam" id="NF038336">
    <property type="entry name" value="YjiT_fam"/>
    <property type="match status" value="1"/>
</dbReference>
<dbReference type="RefSeq" id="WP_046761706.1">
    <property type="nucleotide sequence ID" value="NZ_LBIC01000001.1"/>
</dbReference>
<evidence type="ECO:0000313" key="1">
    <source>
        <dbReference type="EMBL" id="KKW93258.1"/>
    </source>
</evidence>
<gene>
    <name evidence="1" type="ORF">YP76_00685</name>
</gene>
<dbReference type="STRING" id="56193.YP76_00685"/>
<comment type="caution">
    <text evidence="1">The sequence shown here is derived from an EMBL/GenBank/DDBJ whole genome shotgun (WGS) entry which is preliminary data.</text>
</comment>
<dbReference type="InterPro" id="IPR047879">
    <property type="entry name" value="YjiT"/>
</dbReference>
<proteinExistence type="predicted"/>
<name>A0A0M3ATP5_9SPHN</name>
<keyword evidence="2" id="KW-1185">Reference proteome</keyword>
<organism evidence="1 2">
    <name type="scientific">Sphingobium chungbukense</name>
    <dbReference type="NCBI Taxonomy" id="56193"/>
    <lineage>
        <taxon>Bacteria</taxon>
        <taxon>Pseudomonadati</taxon>
        <taxon>Pseudomonadota</taxon>
        <taxon>Alphaproteobacteria</taxon>
        <taxon>Sphingomonadales</taxon>
        <taxon>Sphingomonadaceae</taxon>
        <taxon>Sphingobium</taxon>
    </lineage>
</organism>
<protein>
    <submittedName>
        <fullName evidence="1">Uncharacterized protein</fullName>
    </submittedName>
</protein>
<dbReference type="Proteomes" id="UP000033874">
    <property type="component" value="Unassembled WGS sequence"/>
</dbReference>
<dbReference type="PATRIC" id="fig|56193.3.peg.139"/>
<evidence type="ECO:0000313" key="2">
    <source>
        <dbReference type="Proteomes" id="UP000033874"/>
    </source>
</evidence>